<organism evidence="10">
    <name type="scientific">Heligmosomoides polygyrus</name>
    <name type="common">Parasitic roundworm</name>
    <dbReference type="NCBI Taxonomy" id="6339"/>
    <lineage>
        <taxon>Eukaryota</taxon>
        <taxon>Metazoa</taxon>
        <taxon>Ecdysozoa</taxon>
        <taxon>Nematoda</taxon>
        <taxon>Chromadorea</taxon>
        <taxon>Rhabditida</taxon>
        <taxon>Rhabditina</taxon>
        <taxon>Rhabditomorpha</taxon>
        <taxon>Strongyloidea</taxon>
        <taxon>Heligmosomidae</taxon>
        <taxon>Heligmosomoides</taxon>
    </lineage>
</organism>
<dbReference type="GO" id="GO:0004366">
    <property type="term" value="F:glycerol-3-phosphate O-acyltransferase activity"/>
    <property type="evidence" value="ECO:0007669"/>
    <property type="project" value="TreeGrafter"/>
</dbReference>
<evidence type="ECO:0000256" key="8">
    <source>
        <dbReference type="ARBA" id="ARBA00023315"/>
    </source>
</evidence>
<keyword evidence="8" id="KW-0012">Acyltransferase</keyword>
<gene>
    <name evidence="10" type="ORF">HPBE_LOCUS521</name>
</gene>
<sequence>MAGKVAPTYWVERKNADGRKEFLAEIVKKSKFGAPVLLFPEGYCANNTQVLQFRKAIFQDGVKIYPMAVKLKSPYSNNLCFEQAPPILVFRHDSRFGDAFWYENDFHSYVLRIMTSWATPYDVTYLAPMTRLPHETDTEFAARTQFAISDVVGVPASDFNGSMWYSKSEQRRVLEQQKAMCATALLSHLKDTAEKIDSEDGYFSLTTSASSSHCSSPTAISSMHY</sequence>
<dbReference type="PANTHER" id="PTHR23063">
    <property type="entry name" value="PHOSPHOLIPID ACYLTRANSFERASE"/>
    <property type="match status" value="1"/>
</dbReference>
<dbReference type="InterPro" id="IPR002123">
    <property type="entry name" value="Plipid/glycerol_acylTrfase"/>
</dbReference>
<comment type="similarity">
    <text evidence="2">Belongs to the 1-acyl-sn-glycerol-3-phosphate acyltransferase family.</text>
</comment>
<dbReference type="PANTHER" id="PTHR23063:SF6">
    <property type="entry name" value="PHOSPHOLIPID_GLYCEROL ACYLTRANSFERASE DOMAIN-CONTAINING PROTEIN"/>
    <property type="match status" value="1"/>
</dbReference>
<evidence type="ECO:0000256" key="2">
    <source>
        <dbReference type="ARBA" id="ARBA00008655"/>
    </source>
</evidence>
<keyword evidence="4" id="KW-0812">Transmembrane</keyword>
<dbReference type="Pfam" id="PF01553">
    <property type="entry name" value="Acyltransferase"/>
    <property type="match status" value="1"/>
</dbReference>
<evidence type="ECO:0000256" key="4">
    <source>
        <dbReference type="ARBA" id="ARBA00022692"/>
    </source>
</evidence>
<feature type="domain" description="Phospholipid/glycerol acyltransferase" evidence="9">
    <location>
        <begin position="5"/>
        <end position="70"/>
    </location>
</feature>
<dbReference type="GO" id="GO:0016020">
    <property type="term" value="C:membrane"/>
    <property type="evidence" value="ECO:0007669"/>
    <property type="project" value="UniProtKB-SubCell"/>
</dbReference>
<evidence type="ECO:0000256" key="7">
    <source>
        <dbReference type="ARBA" id="ARBA00023136"/>
    </source>
</evidence>
<proteinExistence type="inferred from homology"/>
<evidence type="ECO:0000256" key="5">
    <source>
        <dbReference type="ARBA" id="ARBA00022989"/>
    </source>
</evidence>
<keyword evidence="3" id="KW-0808">Transferase</keyword>
<protein>
    <recommendedName>
        <fullName evidence="9">Phospholipid/glycerol acyltransferase domain-containing protein</fullName>
    </recommendedName>
</protein>
<reference evidence="10" key="1">
    <citation type="submission" date="2018-11" db="EMBL/GenBank/DDBJ databases">
        <authorList>
            <consortium name="Pathogen Informatics"/>
        </authorList>
    </citation>
    <scope>NUCLEOTIDE SEQUENCE [LARGE SCALE GENOMIC DNA]</scope>
</reference>
<keyword evidence="5" id="KW-1133">Transmembrane helix</keyword>
<dbReference type="GO" id="GO:0005783">
    <property type="term" value="C:endoplasmic reticulum"/>
    <property type="evidence" value="ECO:0007669"/>
    <property type="project" value="TreeGrafter"/>
</dbReference>
<accession>A0A3P7UDU4</accession>
<dbReference type="GO" id="GO:0019432">
    <property type="term" value="P:triglyceride biosynthetic process"/>
    <property type="evidence" value="ECO:0007669"/>
    <property type="project" value="TreeGrafter"/>
</dbReference>
<name>A0A3P7UDU4_HELPZ</name>
<keyword evidence="7" id="KW-0472">Membrane</keyword>
<evidence type="ECO:0000256" key="1">
    <source>
        <dbReference type="ARBA" id="ARBA00004370"/>
    </source>
</evidence>
<comment type="subcellular location">
    <subcellularLocation>
        <location evidence="1">Membrane</location>
    </subcellularLocation>
</comment>
<dbReference type="AlphaFoldDB" id="A0A3P7UDU4"/>
<evidence type="ECO:0000256" key="3">
    <source>
        <dbReference type="ARBA" id="ARBA00022679"/>
    </source>
</evidence>
<dbReference type="EMBL" id="UZAH01000375">
    <property type="protein sequence ID" value="VDO18903.1"/>
    <property type="molecule type" value="Genomic_DNA"/>
</dbReference>
<evidence type="ECO:0000313" key="10">
    <source>
        <dbReference type="EMBL" id="VDO18903.1"/>
    </source>
</evidence>
<evidence type="ECO:0000259" key="9">
    <source>
        <dbReference type="Pfam" id="PF01553"/>
    </source>
</evidence>
<dbReference type="OrthoDB" id="5863462at2759"/>
<evidence type="ECO:0000256" key="6">
    <source>
        <dbReference type="ARBA" id="ARBA00023098"/>
    </source>
</evidence>
<keyword evidence="6" id="KW-0443">Lipid metabolism</keyword>